<name>A0A1E5GEA6_9ENTE</name>
<sequence>MNKKVLGSLVLGLFFGAVMLPTATQASERESNTGVGIGFSSDDPNTIIPGPYDKALSLINKPTAFKFGSENEASALSSVYYQKVSGKQYIAIYEDRDENEQTNWKLTAKMSDLVSTKDSTVKLASTLTLNSANISKFDLDNQRDKETGNLPSTIEKLPELTKYTEDKVTGATKVSLEAGATGSSPIMTGTKPGTKGFAAEIKNVQLAVNSGQQKNTSGNEFTGNVSWSLEDVI</sequence>
<evidence type="ECO:0000313" key="2">
    <source>
        <dbReference type="EMBL" id="OEG11032.1"/>
    </source>
</evidence>
<organism evidence="2 3">
    <name type="scientific">Enterococcus ureasiticus</name>
    <dbReference type="NCBI Taxonomy" id="903984"/>
    <lineage>
        <taxon>Bacteria</taxon>
        <taxon>Bacillati</taxon>
        <taxon>Bacillota</taxon>
        <taxon>Bacilli</taxon>
        <taxon>Lactobacillales</taxon>
        <taxon>Enterococcaceae</taxon>
        <taxon>Enterococcus</taxon>
    </lineage>
</organism>
<evidence type="ECO:0000256" key="1">
    <source>
        <dbReference type="SAM" id="SignalP"/>
    </source>
</evidence>
<evidence type="ECO:0008006" key="4">
    <source>
        <dbReference type="Google" id="ProtNLM"/>
    </source>
</evidence>
<dbReference type="OrthoDB" id="2189836at2"/>
<keyword evidence="3" id="KW-1185">Reference proteome</keyword>
<gene>
    <name evidence="2" type="ORF">BCR21_12175</name>
</gene>
<accession>A0A1E5GEA6</accession>
<dbReference type="Proteomes" id="UP000094068">
    <property type="component" value="Unassembled WGS sequence"/>
</dbReference>
<dbReference type="AlphaFoldDB" id="A0A1E5GEA6"/>
<feature type="chain" id="PRO_5009177424" description="WxL domain-containing protein" evidence="1">
    <location>
        <begin position="27"/>
        <end position="233"/>
    </location>
</feature>
<reference evidence="3" key="1">
    <citation type="submission" date="2016-09" db="EMBL/GenBank/DDBJ databases">
        <authorList>
            <person name="Gulvik C.A."/>
        </authorList>
    </citation>
    <scope>NUCLEOTIDE SEQUENCE [LARGE SCALE GENOMIC DNA]</scope>
    <source>
        <strain evidence="3">DSM 23328</strain>
    </source>
</reference>
<comment type="caution">
    <text evidence="2">The sequence shown here is derived from an EMBL/GenBank/DDBJ whole genome shotgun (WGS) entry which is preliminary data.</text>
</comment>
<proteinExistence type="predicted"/>
<feature type="signal peptide" evidence="1">
    <location>
        <begin position="1"/>
        <end position="26"/>
    </location>
</feature>
<protein>
    <recommendedName>
        <fullName evidence="4">WxL domain-containing protein</fullName>
    </recommendedName>
</protein>
<evidence type="ECO:0000313" key="3">
    <source>
        <dbReference type="Proteomes" id="UP000094068"/>
    </source>
</evidence>
<dbReference type="EMBL" id="MIJZ01000014">
    <property type="protein sequence ID" value="OEG11032.1"/>
    <property type="molecule type" value="Genomic_DNA"/>
</dbReference>
<dbReference type="STRING" id="903984.BCR21_12175"/>
<dbReference type="RefSeq" id="WP_069646779.1">
    <property type="nucleotide sequence ID" value="NZ_MIJZ01000014.1"/>
</dbReference>
<keyword evidence="1" id="KW-0732">Signal</keyword>